<evidence type="ECO:0000259" key="3">
    <source>
        <dbReference type="Pfam" id="PF12443"/>
    </source>
</evidence>
<dbReference type="InterPro" id="IPR052655">
    <property type="entry name" value="AKNA_Centrosome-Trans_reg"/>
</dbReference>
<dbReference type="PANTHER" id="PTHR21510:SF16">
    <property type="entry name" value="PROTEIN AKNAD1"/>
    <property type="match status" value="1"/>
</dbReference>
<reference evidence="4 5" key="1">
    <citation type="submission" date="2017-10" db="EMBL/GenBank/DDBJ databases">
        <title>A new Pekin duck reference genome.</title>
        <authorList>
            <person name="Hou Z.-C."/>
            <person name="Zhou Z.-K."/>
            <person name="Zhu F."/>
            <person name="Hou S.-S."/>
        </authorList>
    </citation>
    <scope>NUCLEOTIDE SEQUENCE [LARGE SCALE GENOMIC DNA]</scope>
</reference>
<dbReference type="AlphaFoldDB" id="U3J237"/>
<keyword evidence="1" id="KW-0175">Coiled coil</keyword>
<proteinExistence type="predicted"/>
<keyword evidence="5" id="KW-1185">Reference proteome</keyword>
<evidence type="ECO:0000313" key="4">
    <source>
        <dbReference type="Ensembl" id="ENSAPLP00000013564.2"/>
    </source>
</evidence>
<feature type="compositionally biased region" description="Polar residues" evidence="2">
    <location>
        <begin position="183"/>
        <end position="192"/>
    </location>
</feature>
<feature type="domain" description="AKNA" evidence="3">
    <location>
        <begin position="352"/>
        <end position="420"/>
    </location>
</feature>
<feature type="region of interest" description="Disordered" evidence="2">
    <location>
        <begin position="165"/>
        <end position="214"/>
    </location>
</feature>
<dbReference type="GeneTree" id="ENSGT00940000154254"/>
<feature type="compositionally biased region" description="Basic and acidic residues" evidence="2">
    <location>
        <begin position="195"/>
        <end position="204"/>
    </location>
</feature>
<protein>
    <recommendedName>
        <fullName evidence="3">AKNA domain-containing protein</fullName>
    </recommendedName>
</protein>
<dbReference type="PANTHER" id="PTHR21510">
    <property type="entry name" value="AKNA DOMAIN-CONTAINING PROTEIN"/>
    <property type="match status" value="1"/>
</dbReference>
<evidence type="ECO:0000256" key="2">
    <source>
        <dbReference type="SAM" id="MobiDB-lite"/>
    </source>
</evidence>
<name>U3J237_ANAPP</name>
<evidence type="ECO:0000256" key="1">
    <source>
        <dbReference type="SAM" id="Coils"/>
    </source>
</evidence>
<dbReference type="STRING" id="8840.ENSAPLP00000013564"/>
<dbReference type="Proteomes" id="UP000016666">
    <property type="component" value="Chromosome 8"/>
</dbReference>
<feature type="compositionally biased region" description="Low complexity" evidence="2">
    <location>
        <begin position="1"/>
        <end position="14"/>
    </location>
</feature>
<reference evidence="4" key="2">
    <citation type="submission" date="2025-08" db="UniProtKB">
        <authorList>
            <consortium name="Ensembl"/>
        </authorList>
    </citation>
    <scope>IDENTIFICATION</scope>
</reference>
<feature type="coiled-coil region" evidence="1">
    <location>
        <begin position="333"/>
        <end position="377"/>
    </location>
</feature>
<feature type="region of interest" description="Disordered" evidence="2">
    <location>
        <begin position="1"/>
        <end position="91"/>
    </location>
</feature>
<feature type="compositionally biased region" description="Acidic residues" evidence="2">
    <location>
        <begin position="80"/>
        <end position="90"/>
    </location>
</feature>
<dbReference type="HOGENOM" id="CLU_042747_0_0_1"/>
<dbReference type="InterPro" id="IPR022150">
    <property type="entry name" value="AKNA_dom"/>
</dbReference>
<feature type="compositionally biased region" description="Polar residues" evidence="2">
    <location>
        <begin position="165"/>
        <end position="175"/>
    </location>
</feature>
<dbReference type="OMA" id="RREMEPQ"/>
<dbReference type="Pfam" id="PF12443">
    <property type="entry name" value="AKNA"/>
    <property type="match status" value="1"/>
</dbReference>
<dbReference type="Ensembl" id="ENSAPLT00000014322.2">
    <property type="protein sequence ID" value="ENSAPLP00000013564.2"/>
    <property type="gene ID" value="ENSAPLG00000013750.2"/>
</dbReference>
<organism evidence="4 5">
    <name type="scientific">Anas platyrhynchos platyrhynchos</name>
    <name type="common">Northern mallard</name>
    <dbReference type="NCBI Taxonomy" id="8840"/>
    <lineage>
        <taxon>Eukaryota</taxon>
        <taxon>Metazoa</taxon>
        <taxon>Chordata</taxon>
        <taxon>Craniata</taxon>
        <taxon>Vertebrata</taxon>
        <taxon>Euteleostomi</taxon>
        <taxon>Archelosauria</taxon>
        <taxon>Archosauria</taxon>
        <taxon>Dinosauria</taxon>
        <taxon>Saurischia</taxon>
        <taxon>Theropoda</taxon>
        <taxon>Coelurosauria</taxon>
        <taxon>Aves</taxon>
        <taxon>Neognathae</taxon>
        <taxon>Galloanserae</taxon>
        <taxon>Anseriformes</taxon>
        <taxon>Anatidae</taxon>
        <taxon>Anatinae</taxon>
        <taxon>Anas</taxon>
    </lineage>
</organism>
<sequence>MGARPRPQRPAGGSARRGGRGLGKPRPLLGQGGGARRRGRGKGRGEPQGEMEPGSEQLGTPAHSALGTEHSASPSCSAGEQEELPYDGDEGPSCKCNSNAGRLRDCTGNVPHMLSLSCSEDEAAGTEQLPNAKMSNVLWRHFPEGELLNTGQLIECETIPEMSYTESLGETTNKPESYEHSKGSSTPEQWATTGEEDHLGKQEDGCTGGKNPSVLNEKLVSKRSVSSAGSCGCRHNRSQLRNKYEDTHLSHNTKEQREVFKKNASSHRLIHGDIHHCIPDFSEITTELKVPKINENIKSVPTTEPTKSFPILLCQSETVDNILESNCSRSVEVENQEMRIPELLQQLKALNQLKKYLDALERSYLTAREEHRVLQLQNYKDKSIHVGEFDPERKVEGEIFRLGMLLEDIQEQTDDCKYSLAPSLISDESAHSSNPLWESSVVPSITDPPEETTFLHKNKGENTSQTSDVIPQTNHLFSFEAAKYNLCPHMLQKRAESTSRREMEPQGKGYLLASKHSSSVMAVIQKTSQPVTLTVHKARNLWNMRLKVTEHSIQDYIKRKKDLYSDALEKAVINSNTGITNSLFSLVPCVEIKMLVQPLIHRRESPLRRLKQINGPVNL</sequence>
<evidence type="ECO:0000313" key="5">
    <source>
        <dbReference type="Proteomes" id="UP000016666"/>
    </source>
</evidence>
<reference evidence="4" key="3">
    <citation type="submission" date="2025-09" db="UniProtKB">
        <authorList>
            <consortium name="Ensembl"/>
        </authorList>
    </citation>
    <scope>IDENTIFICATION</scope>
</reference>
<accession>U3J237</accession>